<evidence type="ECO:0000256" key="2">
    <source>
        <dbReference type="ARBA" id="ARBA00022692"/>
    </source>
</evidence>
<keyword evidence="4 7" id="KW-0472">Membrane</keyword>
<reference evidence="9 10" key="1">
    <citation type="journal article" date="2017" name="BMC Genomics">
        <title>Comparative genomic and phylogenomic analyses of the Bifidobacteriaceae family.</title>
        <authorList>
            <person name="Lugli G.A."/>
            <person name="Milani C."/>
            <person name="Turroni F."/>
            <person name="Duranti S."/>
            <person name="Mancabelli L."/>
            <person name="Mangifesta M."/>
            <person name="Ferrario C."/>
            <person name="Modesto M."/>
            <person name="Mattarelli P."/>
            <person name="Jiri K."/>
            <person name="van Sinderen D."/>
            <person name="Ventura M."/>
        </authorList>
    </citation>
    <scope>NUCLEOTIDE SEQUENCE [LARGE SCALE GENOMIC DNA]</scope>
    <source>
        <strain evidence="9 10">DSM 24742</strain>
    </source>
</reference>
<dbReference type="NCBIfam" id="TIGR00247">
    <property type="entry name" value="endolytic transglycosylase MltG"/>
    <property type="match status" value="1"/>
</dbReference>
<dbReference type="PANTHER" id="PTHR30518:SF2">
    <property type="entry name" value="ENDOLYTIC MUREIN TRANSGLYCOSYLASE"/>
    <property type="match status" value="1"/>
</dbReference>
<feature type="compositionally biased region" description="Basic and acidic residues" evidence="8">
    <location>
        <begin position="13"/>
        <end position="24"/>
    </location>
</feature>
<dbReference type="GO" id="GO:0071555">
    <property type="term" value="P:cell wall organization"/>
    <property type="evidence" value="ECO:0007669"/>
    <property type="project" value="UniProtKB-KW"/>
</dbReference>
<keyword evidence="5 7" id="KW-0456">Lyase</keyword>
<feature type="site" description="Important for catalytic activity" evidence="7">
    <location>
        <position position="281"/>
    </location>
</feature>
<dbReference type="GO" id="GO:0009252">
    <property type="term" value="P:peptidoglycan biosynthetic process"/>
    <property type="evidence" value="ECO:0007669"/>
    <property type="project" value="UniProtKB-UniRule"/>
</dbReference>
<evidence type="ECO:0000313" key="10">
    <source>
        <dbReference type="Proteomes" id="UP000216725"/>
    </source>
</evidence>
<dbReference type="GO" id="GO:0008932">
    <property type="term" value="F:lytic endotransglycosylase activity"/>
    <property type="evidence" value="ECO:0007669"/>
    <property type="project" value="UniProtKB-UniRule"/>
</dbReference>
<evidence type="ECO:0000256" key="3">
    <source>
        <dbReference type="ARBA" id="ARBA00022989"/>
    </source>
</evidence>
<feature type="region of interest" description="Disordered" evidence="8">
    <location>
        <begin position="1"/>
        <end position="46"/>
    </location>
</feature>
<dbReference type="EMBL" id="MWWR01000008">
    <property type="protein sequence ID" value="OZG51459.1"/>
    <property type="molecule type" value="Genomic_DNA"/>
</dbReference>
<evidence type="ECO:0000256" key="4">
    <source>
        <dbReference type="ARBA" id="ARBA00023136"/>
    </source>
</evidence>
<keyword evidence="6 7" id="KW-0961">Cell wall biogenesis/degradation</keyword>
<dbReference type="Pfam" id="PF02618">
    <property type="entry name" value="YceG"/>
    <property type="match status" value="1"/>
</dbReference>
<dbReference type="RefSeq" id="WP_094660911.1">
    <property type="nucleotide sequence ID" value="NZ_MWWR01000008.1"/>
</dbReference>
<dbReference type="Gene3D" id="3.30.1490.480">
    <property type="entry name" value="Endolytic murein transglycosylase"/>
    <property type="match status" value="1"/>
</dbReference>
<evidence type="ECO:0000256" key="5">
    <source>
        <dbReference type="ARBA" id="ARBA00023239"/>
    </source>
</evidence>
<gene>
    <name evidence="7" type="primary">mltG</name>
    <name evidence="9" type="ORF">PSRA_1094</name>
</gene>
<dbReference type="InterPro" id="IPR003770">
    <property type="entry name" value="MLTG-like"/>
</dbReference>
<keyword evidence="1 7" id="KW-1003">Cell membrane</keyword>
<comment type="subcellular location">
    <subcellularLocation>
        <location evidence="7">Cell membrane</location>
        <topology evidence="7">Single-pass membrane protein</topology>
    </subcellularLocation>
</comment>
<proteinExistence type="inferred from homology"/>
<protein>
    <recommendedName>
        <fullName evidence="7">Endolytic murein transglycosylase</fullName>
        <ecNumber evidence="7">4.2.2.29</ecNumber>
    </recommendedName>
    <alternativeName>
        <fullName evidence="7">Peptidoglycan lytic transglycosylase</fullName>
    </alternativeName>
    <alternativeName>
        <fullName evidence="7">Peptidoglycan polymerization terminase</fullName>
    </alternativeName>
</protein>
<dbReference type="GO" id="GO:0005886">
    <property type="term" value="C:plasma membrane"/>
    <property type="evidence" value="ECO:0007669"/>
    <property type="project" value="UniProtKB-SubCell"/>
</dbReference>
<name>A0A261EX59_9BIFI</name>
<dbReference type="HAMAP" id="MF_02065">
    <property type="entry name" value="MltG"/>
    <property type="match status" value="1"/>
</dbReference>
<keyword evidence="2 7" id="KW-0812">Transmembrane</keyword>
<feature type="transmembrane region" description="Helical" evidence="7">
    <location>
        <begin position="54"/>
        <end position="77"/>
    </location>
</feature>
<keyword evidence="10" id="KW-1185">Reference proteome</keyword>
<dbReference type="Proteomes" id="UP000216725">
    <property type="component" value="Unassembled WGS sequence"/>
</dbReference>
<dbReference type="AlphaFoldDB" id="A0A261EX59"/>
<comment type="caution">
    <text evidence="9">The sequence shown here is derived from an EMBL/GenBank/DDBJ whole genome shotgun (WGS) entry which is preliminary data.</text>
</comment>
<dbReference type="EC" id="4.2.2.29" evidence="7"/>
<evidence type="ECO:0000256" key="7">
    <source>
        <dbReference type="HAMAP-Rule" id="MF_02065"/>
    </source>
</evidence>
<comment type="catalytic activity">
    <reaction evidence="7">
        <text>a peptidoglycan chain = a peptidoglycan chain with N-acetyl-1,6-anhydromuramyl-[peptide] at the reducing end + a peptidoglycan chain with N-acetylglucosamine at the non-reducing end.</text>
        <dbReference type="EC" id="4.2.2.29"/>
    </reaction>
</comment>
<dbReference type="PANTHER" id="PTHR30518">
    <property type="entry name" value="ENDOLYTIC MUREIN TRANSGLYCOSYLASE"/>
    <property type="match status" value="1"/>
</dbReference>
<accession>A0A261EX59</accession>
<evidence type="ECO:0000256" key="1">
    <source>
        <dbReference type="ARBA" id="ARBA00022475"/>
    </source>
</evidence>
<sequence>MADDFDSFFDDDNFTKVTDDRDVETPAEAAQSGPVRNRRELRERRRAADKKRRMRIVFVAVFLVLVLVLVGTVVSFAHRRASSPGASASKTTAQALDYYDEQEGEEVQFTVSSGEDASTIAQHLVEQDIVKTTTGFLSAVNAANASAKLQPGVFTLHKHMSSASVVTVLTDTSAAQGILEVRSGETVSDVIQAAAQASGIDASEFTAVIQAGGDTILPAEAGGSYEGWFEPGSYVVTDSSLTAGNIIKMLVDARIQKLESLGIAEGQRETILIKASIVEGESNSDRYRAKVARVIENRLAANMPLGMDSVVAYGNGVTGSQLTDAMLNDSTNPYNDRIRTGLPPTPINNPGDASIQAAVTPEEGDWLYFCTVNLETGETKFTASEDEFYQFRDEYKQWLADNGLDG</sequence>
<dbReference type="OrthoDB" id="9814591at2"/>
<comment type="function">
    <text evidence="7">Functions as a peptidoglycan terminase that cleaves nascent peptidoglycan strands endolytically to terminate their elongation.</text>
</comment>
<evidence type="ECO:0000256" key="6">
    <source>
        <dbReference type="ARBA" id="ARBA00023316"/>
    </source>
</evidence>
<comment type="similarity">
    <text evidence="7">Belongs to the transglycosylase MltG family.</text>
</comment>
<keyword evidence="3 7" id="KW-1133">Transmembrane helix</keyword>
<evidence type="ECO:0000313" key="9">
    <source>
        <dbReference type="EMBL" id="OZG51459.1"/>
    </source>
</evidence>
<feature type="compositionally biased region" description="Acidic residues" evidence="8">
    <location>
        <begin position="1"/>
        <end position="12"/>
    </location>
</feature>
<evidence type="ECO:0000256" key="8">
    <source>
        <dbReference type="SAM" id="MobiDB-lite"/>
    </source>
</evidence>
<organism evidence="9 10">
    <name type="scientific">Pseudoscardovia radai</name>
    <dbReference type="NCBI Taxonomy" id="987066"/>
    <lineage>
        <taxon>Bacteria</taxon>
        <taxon>Bacillati</taxon>
        <taxon>Actinomycetota</taxon>
        <taxon>Actinomycetes</taxon>
        <taxon>Bifidobacteriales</taxon>
        <taxon>Bifidobacteriaceae</taxon>
        <taxon>Pseudoscardovia</taxon>
    </lineage>
</organism>